<dbReference type="PANTHER" id="PTHR48080:SF2">
    <property type="entry name" value="D-GALACTONATE DEHYDRATASE"/>
    <property type="match status" value="1"/>
</dbReference>
<dbReference type="PANTHER" id="PTHR48080">
    <property type="entry name" value="D-GALACTONATE DEHYDRATASE-RELATED"/>
    <property type="match status" value="1"/>
</dbReference>
<dbReference type="SFLD" id="SFLDG00179">
    <property type="entry name" value="mandelate_racemase"/>
    <property type="match status" value="1"/>
</dbReference>
<proteinExistence type="predicted"/>
<reference evidence="5" key="2">
    <citation type="journal article" date="2019" name="Int. J. Syst. Evol. Microbiol.">
        <title>The Global Catalogue of Microorganisms (GCM) 10K type strain sequencing project: providing services to taxonomists for standard genome sequencing and annotation.</title>
        <authorList>
            <consortium name="The Broad Institute Genomics Platform"/>
            <consortium name="The Broad Institute Genome Sequencing Center for Infectious Disease"/>
            <person name="Wu L."/>
            <person name="Ma J."/>
        </authorList>
    </citation>
    <scope>NUCLEOTIDE SEQUENCE [LARGE SCALE GENOMIC DNA]</scope>
    <source>
        <strain evidence="5">CCUG 66188</strain>
    </source>
</reference>
<organism evidence="4 5">
    <name type="scientific">Sulfitobacter porphyrae</name>
    <dbReference type="NCBI Taxonomy" id="1246864"/>
    <lineage>
        <taxon>Bacteria</taxon>
        <taxon>Pseudomonadati</taxon>
        <taxon>Pseudomonadota</taxon>
        <taxon>Alphaproteobacteria</taxon>
        <taxon>Rhodobacterales</taxon>
        <taxon>Roseobacteraceae</taxon>
        <taxon>Sulfitobacter</taxon>
    </lineage>
</organism>
<sequence>MKIVSAEIYSATIRLSERHNTKTGWRPIILKLTTDEGLTGIGELGLAYGAAHHGGVGALRDFVEGFVIGMDPFEREKIFDTLTRQTFWGGACGPIVNGAMSAIDIACWDIIGKALDMPVWKLLGGKINDNLRTYASQTQFGWNDGMDPCGSVEEYAAAAMRAVDEGYDAIKVDPVMIDTEKKIQPPLTLKGALTREIVDRTVDRMTAIREAIGPDIDIILELHSLTSITGGQRLVEALEHLDLFMVEEAVNYNSALPARVLKQRMPSTRMTGGERIFTRWQFREYLEDGAFDMVQPDFCLVGGITEGKKVCDMAHIYEVTVQGHVCGTPISTAAALHVEASIPNFEIHEHHIYSTLEGNRNICLQDLQPVKGRFAVPDGPGLGVELNEEFMRKHSNVTTLS</sequence>
<gene>
    <name evidence="3" type="ORF">ACFQFQ_25870</name>
    <name evidence="4" type="ORF">ACFQFQ_28605</name>
</gene>
<dbReference type="SMART" id="SM00922">
    <property type="entry name" value="MR_MLE"/>
    <property type="match status" value="1"/>
</dbReference>
<dbReference type="InterPro" id="IPR013342">
    <property type="entry name" value="Mandelate_racemase_C"/>
</dbReference>
<name>A0ABW2BCG1_9RHOB</name>
<protein>
    <submittedName>
        <fullName evidence="4">Mandelate racemase/muconate lactonizing enzyme family protein</fullName>
    </submittedName>
</protein>
<dbReference type="InterPro" id="IPR029065">
    <property type="entry name" value="Enolase_C-like"/>
</dbReference>
<dbReference type="InterPro" id="IPR029017">
    <property type="entry name" value="Enolase-like_N"/>
</dbReference>
<dbReference type="EMBL" id="JBHSWG010000004">
    <property type="protein sequence ID" value="MFC6762627.1"/>
    <property type="molecule type" value="Genomic_DNA"/>
</dbReference>
<dbReference type="Pfam" id="PF02746">
    <property type="entry name" value="MR_MLE_N"/>
    <property type="match status" value="1"/>
</dbReference>
<dbReference type="InterPro" id="IPR036849">
    <property type="entry name" value="Enolase-like_C_sf"/>
</dbReference>
<feature type="domain" description="Mandelate racemase/muconate lactonizing enzyme C-terminal" evidence="2">
    <location>
        <begin position="152"/>
        <end position="266"/>
    </location>
</feature>
<evidence type="ECO:0000313" key="4">
    <source>
        <dbReference type="EMBL" id="MFC6762627.1"/>
    </source>
</evidence>
<evidence type="ECO:0000313" key="3">
    <source>
        <dbReference type="EMBL" id="MFC6762163.1"/>
    </source>
</evidence>
<dbReference type="InterPro" id="IPR013341">
    <property type="entry name" value="Mandelate_racemase_N_dom"/>
</dbReference>
<dbReference type="Gene3D" id="3.20.20.120">
    <property type="entry name" value="Enolase-like C-terminal domain"/>
    <property type="match status" value="1"/>
</dbReference>
<keyword evidence="1" id="KW-0456">Lyase</keyword>
<dbReference type="Gene3D" id="3.30.390.10">
    <property type="entry name" value="Enolase-like, N-terminal domain"/>
    <property type="match status" value="1"/>
</dbReference>
<dbReference type="CDD" id="cd03316">
    <property type="entry name" value="MR_like"/>
    <property type="match status" value="1"/>
</dbReference>
<dbReference type="SFLD" id="SFLDS00001">
    <property type="entry name" value="Enolase"/>
    <property type="match status" value="1"/>
</dbReference>
<reference evidence="4" key="1">
    <citation type="journal article" date="2014" name="Int. J. Syst. Evol. Microbiol.">
        <title>Complete genome of a new Firmicutes species belonging to the dominant human colonic microbiota ('Ruminococcus bicirculans') reveals two chromosomes and a selective capacity to utilize plant glucans.</title>
        <authorList>
            <consortium name="NISC Comparative Sequencing Program"/>
            <person name="Wegmann U."/>
            <person name="Louis P."/>
            <person name="Goesmann A."/>
            <person name="Henrissat B."/>
            <person name="Duncan S.H."/>
            <person name="Flint H.J."/>
        </authorList>
    </citation>
    <scope>NUCLEOTIDE SEQUENCE</scope>
    <source>
        <strain evidence="4">NBRC 109054</strain>
    </source>
</reference>
<dbReference type="Pfam" id="PF13378">
    <property type="entry name" value="MR_MLE_C"/>
    <property type="match status" value="1"/>
</dbReference>
<dbReference type="SUPFAM" id="SSF51604">
    <property type="entry name" value="Enolase C-terminal domain-like"/>
    <property type="match status" value="1"/>
</dbReference>
<keyword evidence="5" id="KW-1185">Reference proteome</keyword>
<dbReference type="EMBL" id="JBHSWG010000004">
    <property type="protein sequence ID" value="MFC6762163.1"/>
    <property type="molecule type" value="Genomic_DNA"/>
</dbReference>
<reference evidence="4" key="3">
    <citation type="submission" date="2024-09" db="EMBL/GenBank/DDBJ databases">
        <authorList>
            <person name="Sun Q."/>
            <person name="Mori K."/>
        </authorList>
    </citation>
    <scope>NUCLEOTIDE SEQUENCE</scope>
    <source>
        <strain evidence="4">NBRC 109054</strain>
    </source>
</reference>
<evidence type="ECO:0000313" key="5">
    <source>
        <dbReference type="Proteomes" id="UP001596353"/>
    </source>
</evidence>
<comment type="caution">
    <text evidence="4">The sequence shown here is derived from an EMBL/GenBank/DDBJ whole genome shotgun (WGS) entry which is preliminary data.</text>
</comment>
<evidence type="ECO:0000259" key="2">
    <source>
        <dbReference type="SMART" id="SM00922"/>
    </source>
</evidence>
<dbReference type="Proteomes" id="UP001596353">
    <property type="component" value="Unassembled WGS sequence"/>
</dbReference>
<dbReference type="InterPro" id="IPR034593">
    <property type="entry name" value="DgoD-like"/>
</dbReference>
<evidence type="ECO:0000256" key="1">
    <source>
        <dbReference type="ARBA" id="ARBA00023239"/>
    </source>
</evidence>
<dbReference type="SUPFAM" id="SSF54826">
    <property type="entry name" value="Enolase N-terminal domain-like"/>
    <property type="match status" value="1"/>
</dbReference>
<accession>A0ABW2BCG1</accession>